<gene>
    <name evidence="2" type="ORF">IEG06_00190</name>
</gene>
<evidence type="ECO:0000259" key="1">
    <source>
        <dbReference type="Pfam" id="PF14300"/>
    </source>
</evidence>
<proteinExistence type="predicted"/>
<sequence>MTEIDFALNQKQDTEIIELVGTVLWNKASEVSSFEQLSEPEKTFVYIDIFEGELNNGGLFDFFYNTSGAFAHQVLDAYQAIGADESAAIVSQAIALFPDLPVSKDLFIRRQLLSNLKQTVLDEWEKLETQFFISEEAIVTLLIDYITIKKTYFEY</sequence>
<dbReference type="RefSeq" id="WP_191098590.1">
    <property type="nucleotide sequence ID" value="NZ_JACXXF010000001.1"/>
</dbReference>
<dbReference type="Proteomes" id="UP000627521">
    <property type="component" value="Unassembled WGS sequence"/>
</dbReference>
<dbReference type="EMBL" id="JACXXH010000001">
    <property type="protein sequence ID" value="MBD3861849.1"/>
    <property type="molecule type" value="Genomic_DNA"/>
</dbReference>
<keyword evidence="3" id="KW-1185">Reference proteome</keyword>
<reference evidence="2 3" key="1">
    <citation type="submission" date="2020-09" db="EMBL/GenBank/DDBJ databases">
        <title>Bacillus nautilus sp. nov., Chryseoglobus crepusculi sp. nov, and Psychrobacter noctis sp. nov., isolated from deep-sea sponges from the equatorial Atlantic.</title>
        <authorList>
            <person name="Stennett H.L."/>
            <person name="Williams S.E."/>
        </authorList>
    </citation>
    <scope>NUCLEOTIDE SEQUENCE [LARGE SCALE GENOMIC DNA]</scope>
    <source>
        <strain evidence="2 3">28M-24</strain>
    </source>
</reference>
<feature type="domain" description="DNA mimic protein DMP19 C-terminal" evidence="1">
    <location>
        <begin position="35"/>
        <end position="146"/>
    </location>
</feature>
<evidence type="ECO:0000313" key="2">
    <source>
        <dbReference type="EMBL" id="MBD3861849.1"/>
    </source>
</evidence>
<accession>A0ABR8LRV2</accession>
<dbReference type="Pfam" id="PF14300">
    <property type="entry name" value="DMP19"/>
    <property type="match status" value="1"/>
</dbReference>
<name>A0ABR8LRV2_9FLAO</name>
<evidence type="ECO:0000313" key="3">
    <source>
        <dbReference type="Proteomes" id="UP000627521"/>
    </source>
</evidence>
<protein>
    <submittedName>
        <fullName evidence="2">DMP19 family protein</fullName>
    </submittedName>
</protein>
<comment type="caution">
    <text evidence="2">The sequence shown here is derived from an EMBL/GenBank/DDBJ whole genome shotgun (WGS) entry which is preliminary data.</text>
</comment>
<dbReference type="Gene3D" id="1.20.1420.60">
    <property type="match status" value="1"/>
</dbReference>
<dbReference type="InterPro" id="IPR025402">
    <property type="entry name" value="DMP19_C"/>
</dbReference>
<organism evidence="2 3">
    <name type="scientific">Olleya marilimosa</name>
    <dbReference type="NCBI Taxonomy" id="272164"/>
    <lineage>
        <taxon>Bacteria</taxon>
        <taxon>Pseudomonadati</taxon>
        <taxon>Bacteroidota</taxon>
        <taxon>Flavobacteriia</taxon>
        <taxon>Flavobacteriales</taxon>
        <taxon>Flavobacteriaceae</taxon>
    </lineage>
</organism>